<feature type="transmembrane region" description="Helical" evidence="1">
    <location>
        <begin position="17"/>
        <end position="37"/>
    </location>
</feature>
<proteinExistence type="predicted"/>
<keyword evidence="1" id="KW-1133">Transmembrane helix</keyword>
<evidence type="ECO:0000256" key="1">
    <source>
        <dbReference type="SAM" id="Phobius"/>
    </source>
</evidence>
<organism evidence="2">
    <name type="scientific">Arundo donax</name>
    <name type="common">Giant reed</name>
    <name type="synonym">Donax arundinaceus</name>
    <dbReference type="NCBI Taxonomy" id="35708"/>
    <lineage>
        <taxon>Eukaryota</taxon>
        <taxon>Viridiplantae</taxon>
        <taxon>Streptophyta</taxon>
        <taxon>Embryophyta</taxon>
        <taxon>Tracheophyta</taxon>
        <taxon>Spermatophyta</taxon>
        <taxon>Magnoliopsida</taxon>
        <taxon>Liliopsida</taxon>
        <taxon>Poales</taxon>
        <taxon>Poaceae</taxon>
        <taxon>PACMAD clade</taxon>
        <taxon>Arundinoideae</taxon>
        <taxon>Arundineae</taxon>
        <taxon>Arundo</taxon>
    </lineage>
</organism>
<dbReference type="AlphaFoldDB" id="A0A0A9GSP5"/>
<keyword evidence="1" id="KW-0812">Transmembrane</keyword>
<name>A0A0A9GSP5_ARUDO</name>
<protein>
    <submittedName>
        <fullName evidence="2">Uncharacterized protein</fullName>
    </submittedName>
</protein>
<dbReference type="EMBL" id="GBRH01170354">
    <property type="protein sequence ID" value="JAE27542.1"/>
    <property type="molecule type" value="Transcribed_RNA"/>
</dbReference>
<reference evidence="2" key="1">
    <citation type="submission" date="2014-09" db="EMBL/GenBank/DDBJ databases">
        <authorList>
            <person name="Magalhaes I.L.F."/>
            <person name="Oliveira U."/>
            <person name="Santos F.R."/>
            <person name="Vidigal T.H.D.A."/>
            <person name="Brescovit A.D."/>
            <person name="Santos A.J."/>
        </authorList>
    </citation>
    <scope>NUCLEOTIDE SEQUENCE</scope>
    <source>
        <tissue evidence="2">Shoot tissue taken approximately 20 cm above the soil surface</tissue>
    </source>
</reference>
<sequence>MIALTSLWLRKNYADSFLVRHICVVILSQLGYLFFVLCCPRSILFLCEGNILGECPNVVCV</sequence>
<evidence type="ECO:0000313" key="2">
    <source>
        <dbReference type="EMBL" id="JAE27542.1"/>
    </source>
</evidence>
<keyword evidence="1" id="KW-0472">Membrane</keyword>
<accession>A0A0A9GSP5</accession>
<reference evidence="2" key="2">
    <citation type="journal article" date="2015" name="Data Brief">
        <title>Shoot transcriptome of the giant reed, Arundo donax.</title>
        <authorList>
            <person name="Barrero R.A."/>
            <person name="Guerrero F.D."/>
            <person name="Moolhuijzen P."/>
            <person name="Goolsby J.A."/>
            <person name="Tidwell J."/>
            <person name="Bellgard S.E."/>
            <person name="Bellgard M.I."/>
        </authorList>
    </citation>
    <scope>NUCLEOTIDE SEQUENCE</scope>
    <source>
        <tissue evidence="2">Shoot tissue taken approximately 20 cm above the soil surface</tissue>
    </source>
</reference>